<dbReference type="GO" id="GO:0008010">
    <property type="term" value="F:structural constituent of chitin-based larval cuticle"/>
    <property type="evidence" value="ECO:0007669"/>
    <property type="project" value="TreeGrafter"/>
</dbReference>
<feature type="signal peptide" evidence="3">
    <location>
        <begin position="1"/>
        <end position="19"/>
    </location>
</feature>
<keyword evidence="1 3" id="KW-0732">Signal</keyword>
<protein>
    <submittedName>
        <fullName evidence="4">Jg9511 protein</fullName>
    </submittedName>
</protein>
<accession>A0A8S4RKB4</accession>
<dbReference type="EMBL" id="CAKXAJ010025241">
    <property type="protein sequence ID" value="CAH2237019.1"/>
    <property type="molecule type" value="Genomic_DNA"/>
</dbReference>
<dbReference type="PANTHER" id="PTHR10380:SF192">
    <property type="entry name" value="GEO02312P1"/>
    <property type="match status" value="1"/>
</dbReference>
<name>A0A8S4RKB4_9NEOP</name>
<dbReference type="Pfam" id="PF00379">
    <property type="entry name" value="Chitin_bind_4"/>
    <property type="match status" value="1"/>
</dbReference>
<dbReference type="PANTHER" id="PTHR10380">
    <property type="entry name" value="CUTICLE PROTEIN"/>
    <property type="match status" value="1"/>
</dbReference>
<evidence type="ECO:0000256" key="2">
    <source>
        <dbReference type="PROSITE-ProRule" id="PRU00497"/>
    </source>
</evidence>
<comment type="caution">
    <text evidence="4">The sequence shown here is derived from an EMBL/GenBank/DDBJ whole genome shotgun (WGS) entry which is preliminary data.</text>
</comment>
<dbReference type="PRINTS" id="PR00947">
    <property type="entry name" value="CUTICLE"/>
</dbReference>
<evidence type="ECO:0000256" key="1">
    <source>
        <dbReference type="ARBA" id="ARBA00022729"/>
    </source>
</evidence>
<sequence length="127" mass="13982">MVAVRYLIPVGILILLVNAAPIDDNSLATIIENEYTIDAKGNYRFRFVASNGITREESGTIVNDDQPNEHILVIGRYSYFNPEGLIEMVEYRADDNGYTILPPRPEIDKVTAVSSLPANAVASLLGK</sequence>
<evidence type="ECO:0000313" key="4">
    <source>
        <dbReference type="EMBL" id="CAH2237019.1"/>
    </source>
</evidence>
<proteinExistence type="predicted"/>
<evidence type="ECO:0000256" key="3">
    <source>
        <dbReference type="SAM" id="SignalP"/>
    </source>
</evidence>
<feature type="chain" id="PRO_5035884366" evidence="3">
    <location>
        <begin position="20"/>
        <end position="127"/>
    </location>
</feature>
<gene>
    <name evidence="4" type="primary">jg9511</name>
    <name evidence="4" type="ORF">PAEG_LOCUS14335</name>
</gene>
<dbReference type="OrthoDB" id="6436213at2759"/>
<dbReference type="InterPro" id="IPR050468">
    <property type="entry name" value="Cuticle_Struct_Prot"/>
</dbReference>
<dbReference type="GO" id="GO:0062129">
    <property type="term" value="C:chitin-based extracellular matrix"/>
    <property type="evidence" value="ECO:0007669"/>
    <property type="project" value="TreeGrafter"/>
</dbReference>
<keyword evidence="5" id="KW-1185">Reference proteome</keyword>
<dbReference type="AlphaFoldDB" id="A0A8S4RKB4"/>
<reference evidence="4" key="1">
    <citation type="submission" date="2022-03" db="EMBL/GenBank/DDBJ databases">
        <authorList>
            <person name="Lindestad O."/>
        </authorList>
    </citation>
    <scope>NUCLEOTIDE SEQUENCE</scope>
</reference>
<dbReference type="InterPro" id="IPR000618">
    <property type="entry name" value="Insect_cuticle"/>
</dbReference>
<evidence type="ECO:0000313" key="5">
    <source>
        <dbReference type="Proteomes" id="UP000838756"/>
    </source>
</evidence>
<dbReference type="PROSITE" id="PS51155">
    <property type="entry name" value="CHIT_BIND_RR_2"/>
    <property type="match status" value="1"/>
</dbReference>
<keyword evidence="2" id="KW-0193">Cuticle</keyword>
<organism evidence="4 5">
    <name type="scientific">Pararge aegeria aegeria</name>
    <dbReference type="NCBI Taxonomy" id="348720"/>
    <lineage>
        <taxon>Eukaryota</taxon>
        <taxon>Metazoa</taxon>
        <taxon>Ecdysozoa</taxon>
        <taxon>Arthropoda</taxon>
        <taxon>Hexapoda</taxon>
        <taxon>Insecta</taxon>
        <taxon>Pterygota</taxon>
        <taxon>Neoptera</taxon>
        <taxon>Endopterygota</taxon>
        <taxon>Lepidoptera</taxon>
        <taxon>Glossata</taxon>
        <taxon>Ditrysia</taxon>
        <taxon>Papilionoidea</taxon>
        <taxon>Nymphalidae</taxon>
        <taxon>Satyrinae</taxon>
        <taxon>Satyrini</taxon>
        <taxon>Parargina</taxon>
        <taxon>Pararge</taxon>
    </lineage>
</organism>
<dbReference type="Proteomes" id="UP000838756">
    <property type="component" value="Unassembled WGS sequence"/>
</dbReference>